<sequence length="484" mass="55890">MNLIDFYYFYLLLTPINEPVIFLCMTNHRYIYYLIGSSIILAIINTVFYLAQSSQSEKNHQKTLKTALITDKTNSLLLTASNAESGQRGYLLTGNETYLNHYYTSENRIEKTLEALLILTADNPYQQNNIKDLKRWLDIKRKELALTIRLKKSSRQQQALEKVRTNEGKFAMEKIEQLVFRIISAEKKAMQKHHQSFVKLNERIQIFTIAGSYVLLVIIIASLITIIHNREQILKLFRQVDDKNKLLESQKNELINISNELIKQNGELERFAYIASHDLRSPGINLNSLLRLYENAPNPREKEEFMQAIKSVSANLLIKLDDLIELMRKRNGPAVENEDLSFEEVFMKIMENLSADVKQTKSKVEHDFTQAPCIRYPKSYLESIMQNLLTNAIKYRHPDRQPHIKIRTYLESEKTCMQVKDNGLGIDLKKHGHKLFGIYNTFHNREDSKGIGLFITKAQIVTMGGDIIAESTAGEGTTFTVVFT</sequence>
<dbReference type="PANTHER" id="PTHR43304">
    <property type="entry name" value="PHYTOCHROME-LIKE PROTEIN CPH1"/>
    <property type="match status" value="1"/>
</dbReference>
<feature type="transmembrane region" description="Helical" evidence="7">
    <location>
        <begin position="31"/>
        <end position="51"/>
    </location>
</feature>
<evidence type="ECO:0000256" key="1">
    <source>
        <dbReference type="ARBA" id="ARBA00000085"/>
    </source>
</evidence>
<comment type="catalytic activity">
    <reaction evidence="1">
        <text>ATP + protein L-histidine = ADP + protein N-phospho-L-histidine.</text>
        <dbReference type="EC" id="2.7.13.3"/>
    </reaction>
</comment>
<feature type="domain" description="Histidine kinase" evidence="8">
    <location>
        <begin position="274"/>
        <end position="484"/>
    </location>
</feature>
<evidence type="ECO:0000313" key="10">
    <source>
        <dbReference type="Proteomes" id="UP000245647"/>
    </source>
</evidence>
<keyword evidence="7" id="KW-0812">Transmembrane</keyword>
<feature type="coiled-coil region" evidence="6">
    <location>
        <begin position="240"/>
        <end position="267"/>
    </location>
</feature>
<dbReference type="InterPro" id="IPR003594">
    <property type="entry name" value="HATPase_dom"/>
</dbReference>
<feature type="transmembrane region" description="Helical" evidence="7">
    <location>
        <begin position="206"/>
        <end position="228"/>
    </location>
</feature>
<dbReference type="InterPro" id="IPR007891">
    <property type="entry name" value="CHASE3"/>
</dbReference>
<dbReference type="InterPro" id="IPR005467">
    <property type="entry name" value="His_kinase_dom"/>
</dbReference>
<accession>A0A2U2PDX4</accession>
<dbReference type="Gene3D" id="1.10.287.130">
    <property type="match status" value="1"/>
</dbReference>
<keyword evidence="10" id="KW-1185">Reference proteome</keyword>
<dbReference type="SUPFAM" id="SSF55874">
    <property type="entry name" value="ATPase domain of HSP90 chaperone/DNA topoisomerase II/histidine kinase"/>
    <property type="match status" value="1"/>
</dbReference>
<dbReference type="EC" id="2.7.13.3" evidence="2"/>
<keyword evidence="7" id="KW-1133">Transmembrane helix</keyword>
<dbReference type="SUPFAM" id="SSF47384">
    <property type="entry name" value="Homodimeric domain of signal transducing histidine kinase"/>
    <property type="match status" value="1"/>
</dbReference>
<dbReference type="Gene3D" id="3.30.565.10">
    <property type="entry name" value="Histidine kinase-like ATPase, C-terminal domain"/>
    <property type="match status" value="1"/>
</dbReference>
<keyword evidence="3" id="KW-0597">Phosphoprotein</keyword>
<evidence type="ECO:0000256" key="3">
    <source>
        <dbReference type="ARBA" id="ARBA00022553"/>
    </source>
</evidence>
<dbReference type="SMART" id="SM00387">
    <property type="entry name" value="HATPase_c"/>
    <property type="match status" value="1"/>
</dbReference>
<keyword evidence="5" id="KW-0418">Kinase</keyword>
<dbReference type="EMBL" id="QEAS01000013">
    <property type="protein sequence ID" value="PWG79601.1"/>
    <property type="molecule type" value="Genomic_DNA"/>
</dbReference>
<keyword evidence="7" id="KW-0472">Membrane</keyword>
<evidence type="ECO:0000256" key="6">
    <source>
        <dbReference type="SAM" id="Coils"/>
    </source>
</evidence>
<keyword evidence="6" id="KW-0175">Coiled coil</keyword>
<dbReference type="PANTHER" id="PTHR43304:SF1">
    <property type="entry name" value="PAC DOMAIN-CONTAINING PROTEIN"/>
    <property type="match status" value="1"/>
</dbReference>
<evidence type="ECO:0000313" key="9">
    <source>
        <dbReference type="EMBL" id="PWG79601.1"/>
    </source>
</evidence>
<dbReference type="PROSITE" id="PS50109">
    <property type="entry name" value="HIS_KIN"/>
    <property type="match status" value="1"/>
</dbReference>
<gene>
    <name evidence="9" type="ORF">DDR33_16175</name>
</gene>
<dbReference type="AlphaFoldDB" id="A0A2U2PDX4"/>
<dbReference type="GO" id="GO:0000155">
    <property type="term" value="F:phosphorelay sensor kinase activity"/>
    <property type="evidence" value="ECO:0007669"/>
    <property type="project" value="InterPro"/>
</dbReference>
<dbReference type="InterPro" id="IPR036097">
    <property type="entry name" value="HisK_dim/P_sf"/>
</dbReference>
<protein>
    <recommendedName>
        <fullName evidence="2">histidine kinase</fullName>
        <ecNumber evidence="2">2.7.13.3</ecNumber>
    </recommendedName>
</protein>
<evidence type="ECO:0000256" key="2">
    <source>
        <dbReference type="ARBA" id="ARBA00012438"/>
    </source>
</evidence>
<dbReference type="InterPro" id="IPR004358">
    <property type="entry name" value="Sig_transdc_His_kin-like_C"/>
</dbReference>
<dbReference type="Pfam" id="PF05227">
    <property type="entry name" value="CHASE3"/>
    <property type="match status" value="1"/>
</dbReference>
<dbReference type="InterPro" id="IPR052162">
    <property type="entry name" value="Sensor_kinase/Photoreceptor"/>
</dbReference>
<organism evidence="9 10">
    <name type="scientific">Pararcticibacter amylolyticus</name>
    <dbReference type="NCBI Taxonomy" id="2173175"/>
    <lineage>
        <taxon>Bacteria</taxon>
        <taxon>Pseudomonadati</taxon>
        <taxon>Bacteroidota</taxon>
        <taxon>Sphingobacteriia</taxon>
        <taxon>Sphingobacteriales</taxon>
        <taxon>Sphingobacteriaceae</taxon>
        <taxon>Pararcticibacter</taxon>
    </lineage>
</organism>
<dbReference type="Pfam" id="PF02518">
    <property type="entry name" value="HATPase_c"/>
    <property type="match status" value="1"/>
</dbReference>
<evidence type="ECO:0000256" key="4">
    <source>
        <dbReference type="ARBA" id="ARBA00022679"/>
    </source>
</evidence>
<proteinExistence type="predicted"/>
<keyword evidence="4" id="KW-0808">Transferase</keyword>
<reference evidence="9 10" key="1">
    <citation type="submission" date="2018-04" db="EMBL/GenBank/DDBJ databases">
        <title>Pedobacter chongqingensis sp. nov., isolated from a rottenly hemp rope.</title>
        <authorList>
            <person name="Cai Y."/>
        </authorList>
    </citation>
    <scope>NUCLEOTIDE SEQUENCE [LARGE SCALE GENOMIC DNA]</scope>
    <source>
        <strain evidence="9 10">FJ4-8</strain>
    </source>
</reference>
<dbReference type="CDD" id="cd19410">
    <property type="entry name" value="HK9-like_sensor"/>
    <property type="match status" value="1"/>
</dbReference>
<evidence type="ECO:0000259" key="8">
    <source>
        <dbReference type="PROSITE" id="PS50109"/>
    </source>
</evidence>
<name>A0A2U2PDX4_9SPHI</name>
<dbReference type="Proteomes" id="UP000245647">
    <property type="component" value="Unassembled WGS sequence"/>
</dbReference>
<evidence type="ECO:0000256" key="7">
    <source>
        <dbReference type="SAM" id="Phobius"/>
    </source>
</evidence>
<evidence type="ECO:0000256" key="5">
    <source>
        <dbReference type="ARBA" id="ARBA00022777"/>
    </source>
</evidence>
<dbReference type="InterPro" id="IPR036890">
    <property type="entry name" value="HATPase_C_sf"/>
</dbReference>
<comment type="caution">
    <text evidence="9">The sequence shown here is derived from an EMBL/GenBank/DDBJ whole genome shotgun (WGS) entry which is preliminary data.</text>
</comment>
<dbReference type="PRINTS" id="PR00344">
    <property type="entry name" value="BCTRLSENSOR"/>
</dbReference>